<evidence type="ECO:0000256" key="1">
    <source>
        <dbReference type="SAM" id="Coils"/>
    </source>
</evidence>
<dbReference type="GO" id="GO:0032259">
    <property type="term" value="P:methylation"/>
    <property type="evidence" value="ECO:0007669"/>
    <property type="project" value="UniProtKB-KW"/>
</dbReference>
<dbReference type="GO" id="GO:0008168">
    <property type="term" value="F:methyltransferase activity"/>
    <property type="evidence" value="ECO:0007669"/>
    <property type="project" value="UniProtKB-KW"/>
</dbReference>
<keyword evidence="4" id="KW-0808">Transferase</keyword>
<evidence type="ECO:0000313" key="4">
    <source>
        <dbReference type="EMBL" id="MBD7955308.1"/>
    </source>
</evidence>
<feature type="coiled-coil region" evidence="1">
    <location>
        <begin position="167"/>
        <end position="194"/>
    </location>
</feature>
<keyword evidence="5" id="KW-1185">Reference proteome</keyword>
<dbReference type="Proteomes" id="UP000636938">
    <property type="component" value="Unassembled WGS sequence"/>
</dbReference>
<evidence type="ECO:0000256" key="2">
    <source>
        <dbReference type="SAM" id="MobiDB-lite"/>
    </source>
</evidence>
<dbReference type="SUPFAM" id="SSF53335">
    <property type="entry name" value="S-adenosyl-L-methionine-dependent methyltransferases"/>
    <property type="match status" value="1"/>
</dbReference>
<protein>
    <submittedName>
        <fullName evidence="4">Methyltransferase domain-containing protein</fullName>
    </submittedName>
</protein>
<keyword evidence="4" id="KW-0489">Methyltransferase</keyword>
<dbReference type="EMBL" id="JACSQS010000016">
    <property type="protein sequence ID" value="MBD7955308.1"/>
    <property type="molecule type" value="Genomic_DNA"/>
</dbReference>
<dbReference type="InterPro" id="IPR029063">
    <property type="entry name" value="SAM-dependent_MTases_sf"/>
</dbReference>
<sequence length="583" mass="64981">MQQVRHELATRSAQRSGDAQQSWEQAPHWLPDTGQIADKHQYTLQELLQYEDVDFVDNAYRAMLGRPVDQDALAMYTQRLRDGSITKLEVLGALRWSLEGEQRGTRIHRLRLLWTLQRWKRKRLLGPVIEWAHAAIRLPRTARTESLNHARSVRETQRIGELLNEVSNLASSRCAQLERQLAELTTQLQLAESRSGVRDEAHDARLGSLEMIVQSEFGPEVLQATAAGVDPAEPAATRRPSMLVRMSLLEQRLEDDAAELRQLRGQLDMARSFAGEHEQRLEALRVAVEESAAAGRDHHARFNLDMSAINARQSRDEGRLDVLELGGRSQVANAASASGAALPSPEVHGSVSAASDMDVMYAALEDSFRGSRELVKERVRPYLHDVELVCGADPGSALVLDIGCGRGEWLELVRDAGYPGRGIDMNGMFVQTCRAMGLDVVHGDAFEVLRGMPAGSASVITSMHLVEHLAFETMIALIDECHRVLRPGGMLILETPNPENLSVGAFSFYMDPTHRNPIPPDLLLWLTRSRGFADVRIDRLTQARDVVFPELLDESQPGSNSINRIIEQFRAPLDYAVISRKTS</sequence>
<dbReference type="Gene3D" id="3.40.50.150">
    <property type="entry name" value="Vaccinia Virus protein VP39"/>
    <property type="match status" value="1"/>
</dbReference>
<proteinExistence type="predicted"/>
<reference evidence="4 5" key="1">
    <citation type="submission" date="2020-08" db="EMBL/GenBank/DDBJ databases">
        <title>A Genomic Blueprint of the Chicken Gut Microbiome.</title>
        <authorList>
            <person name="Gilroy R."/>
            <person name="Ravi A."/>
            <person name="Getino M."/>
            <person name="Pursley I."/>
            <person name="Horton D.L."/>
            <person name="Alikhan N.-F."/>
            <person name="Baker D."/>
            <person name="Gharbi K."/>
            <person name="Hall N."/>
            <person name="Watson M."/>
            <person name="Adriaenssens E.M."/>
            <person name="Foster-Nyarko E."/>
            <person name="Jarju S."/>
            <person name="Secka A."/>
            <person name="Antonio M."/>
            <person name="Oren A."/>
            <person name="Chaudhuri R."/>
            <person name="La Ragione R.M."/>
            <person name="Hildebrand F."/>
            <person name="Pallen M.J."/>
        </authorList>
    </citation>
    <scope>NUCLEOTIDE SEQUENCE [LARGE SCALE GENOMIC DNA]</scope>
    <source>
        <strain evidence="4 5">Sa5BUN4</strain>
    </source>
</reference>
<gene>
    <name evidence="4" type="ORF">H9654_13975</name>
</gene>
<feature type="region of interest" description="Disordered" evidence="2">
    <location>
        <begin position="1"/>
        <end position="24"/>
    </location>
</feature>
<comment type="caution">
    <text evidence="4">The sequence shown here is derived from an EMBL/GenBank/DDBJ whole genome shotgun (WGS) entry which is preliminary data.</text>
</comment>
<feature type="compositionally biased region" description="Polar residues" evidence="2">
    <location>
        <begin position="11"/>
        <end position="24"/>
    </location>
</feature>
<dbReference type="AlphaFoldDB" id="A0A8X8FXK6"/>
<dbReference type="InterPro" id="IPR025282">
    <property type="entry name" value="DUF4214"/>
</dbReference>
<name>A0A8X8FXK6_9GAMM</name>
<keyword evidence="1" id="KW-0175">Coiled coil</keyword>
<evidence type="ECO:0000313" key="5">
    <source>
        <dbReference type="Proteomes" id="UP000636938"/>
    </source>
</evidence>
<dbReference type="CDD" id="cd02440">
    <property type="entry name" value="AdoMet_MTases"/>
    <property type="match status" value="1"/>
</dbReference>
<feature type="domain" description="DUF4214" evidence="3">
    <location>
        <begin position="51"/>
        <end position="99"/>
    </location>
</feature>
<dbReference type="Pfam" id="PF13489">
    <property type="entry name" value="Methyltransf_23"/>
    <property type="match status" value="1"/>
</dbReference>
<dbReference type="Pfam" id="PF13946">
    <property type="entry name" value="DUF4214"/>
    <property type="match status" value="1"/>
</dbReference>
<evidence type="ECO:0000259" key="3">
    <source>
        <dbReference type="Pfam" id="PF13946"/>
    </source>
</evidence>
<organism evidence="4 5">
    <name type="scientific">Stenotrophomonas lacuserhaii</name>
    <dbReference type="NCBI Taxonomy" id="2760084"/>
    <lineage>
        <taxon>Bacteria</taxon>
        <taxon>Pseudomonadati</taxon>
        <taxon>Pseudomonadota</taxon>
        <taxon>Gammaproteobacteria</taxon>
        <taxon>Lysobacterales</taxon>
        <taxon>Lysobacteraceae</taxon>
        <taxon>Stenotrophomonas</taxon>
    </lineage>
</organism>
<accession>A0A8X8FXK6</accession>
<dbReference type="RefSeq" id="WP_191771327.1">
    <property type="nucleotide sequence ID" value="NZ_JACSQS010000016.1"/>
</dbReference>